<evidence type="ECO:0000256" key="2">
    <source>
        <dbReference type="ARBA" id="ARBA00022649"/>
    </source>
</evidence>
<comment type="cofactor">
    <cofactor evidence="1">
        <name>Mg(2+)</name>
        <dbReference type="ChEBI" id="CHEBI:18420"/>
    </cofactor>
</comment>
<feature type="domain" description="Polymerase nucleotidyl transferase" evidence="10">
    <location>
        <begin position="20"/>
        <end position="86"/>
    </location>
</feature>
<keyword evidence="8" id="KW-0460">Magnesium</keyword>
<dbReference type="InterPro" id="IPR043519">
    <property type="entry name" value="NT_sf"/>
</dbReference>
<evidence type="ECO:0000256" key="7">
    <source>
        <dbReference type="ARBA" id="ARBA00022840"/>
    </source>
</evidence>
<sequence length="96" mass="10809">MKRSEAVTLVKSHQIELLNLGVKSLSLFGSVARDQANSKSDIDILVELDNSIGFFEFFQIKHYLEKILDASVDLGTVEALKEHARQPILDDLIHVF</sequence>
<proteinExistence type="inferred from homology"/>
<evidence type="ECO:0000256" key="8">
    <source>
        <dbReference type="ARBA" id="ARBA00022842"/>
    </source>
</evidence>
<dbReference type="Gene3D" id="3.30.460.10">
    <property type="entry name" value="Beta Polymerase, domain 2"/>
    <property type="match status" value="1"/>
</dbReference>
<dbReference type="InterPro" id="IPR002934">
    <property type="entry name" value="Polymerase_NTP_transf_dom"/>
</dbReference>
<accession>A0AAN1QLL7</accession>
<protein>
    <submittedName>
        <fullName evidence="11">Nucleotidyltransferase domain-containing protein</fullName>
    </submittedName>
</protein>
<dbReference type="CDD" id="cd05403">
    <property type="entry name" value="NT_KNTase_like"/>
    <property type="match status" value="1"/>
</dbReference>
<dbReference type="PANTHER" id="PTHR33571">
    <property type="entry name" value="SSL8005 PROTEIN"/>
    <property type="match status" value="1"/>
</dbReference>
<evidence type="ECO:0000256" key="6">
    <source>
        <dbReference type="ARBA" id="ARBA00022741"/>
    </source>
</evidence>
<dbReference type="GO" id="GO:0005524">
    <property type="term" value="F:ATP binding"/>
    <property type="evidence" value="ECO:0007669"/>
    <property type="project" value="UniProtKB-KW"/>
</dbReference>
<evidence type="ECO:0000313" key="12">
    <source>
        <dbReference type="Proteomes" id="UP000267249"/>
    </source>
</evidence>
<dbReference type="GO" id="GO:0016779">
    <property type="term" value="F:nucleotidyltransferase activity"/>
    <property type="evidence" value="ECO:0007669"/>
    <property type="project" value="UniProtKB-KW"/>
</dbReference>
<evidence type="ECO:0000256" key="5">
    <source>
        <dbReference type="ARBA" id="ARBA00022723"/>
    </source>
</evidence>
<evidence type="ECO:0000313" key="11">
    <source>
        <dbReference type="EMBL" id="AZB71396.1"/>
    </source>
</evidence>
<dbReference type="InterPro" id="IPR052038">
    <property type="entry name" value="Type-VII_TA_antitoxin"/>
</dbReference>
<reference evidence="11 12" key="1">
    <citation type="journal article" date="2018" name="Sci. Rep.">
        <title>Genome Features and Biochemical Characteristics of a Robust, Fast Growing and Naturally Transformable Cyanobacterium Synechococcus elongatus PCC 11801 Isolated from India.</title>
        <authorList>
            <person name="Jaiswal D."/>
            <person name="Sengupta A."/>
            <person name="Sohoni S."/>
            <person name="Sengupta S."/>
            <person name="Phadnavis A.G."/>
            <person name="Pakrasi H.B."/>
            <person name="Wangikar P.P."/>
        </authorList>
    </citation>
    <scope>NUCLEOTIDE SEQUENCE [LARGE SCALE GENOMIC DNA]</scope>
    <source>
        <strain evidence="11 12">PCC 11801</strain>
    </source>
</reference>
<comment type="similarity">
    <text evidence="9">Belongs to the MntA antitoxin family.</text>
</comment>
<dbReference type="EMBL" id="CP030139">
    <property type="protein sequence ID" value="AZB71396.1"/>
    <property type="molecule type" value="Genomic_DNA"/>
</dbReference>
<keyword evidence="5" id="KW-0479">Metal-binding</keyword>
<evidence type="ECO:0000259" key="10">
    <source>
        <dbReference type="Pfam" id="PF01909"/>
    </source>
</evidence>
<evidence type="ECO:0000256" key="3">
    <source>
        <dbReference type="ARBA" id="ARBA00022679"/>
    </source>
</evidence>
<dbReference type="Pfam" id="PF01909">
    <property type="entry name" value="NTP_transf_2"/>
    <property type="match status" value="1"/>
</dbReference>
<dbReference type="PANTHER" id="PTHR33571:SF14">
    <property type="entry name" value="PROTEIN ADENYLYLTRANSFERASE MJ0435-RELATED"/>
    <property type="match status" value="1"/>
</dbReference>
<name>A0AAN1QLL7_SYNEL</name>
<keyword evidence="7" id="KW-0067">ATP-binding</keyword>
<dbReference type="RefSeq" id="WP_208674663.1">
    <property type="nucleotide sequence ID" value="NZ_CP030139.2"/>
</dbReference>
<evidence type="ECO:0000256" key="1">
    <source>
        <dbReference type="ARBA" id="ARBA00001946"/>
    </source>
</evidence>
<keyword evidence="4" id="KW-0548">Nucleotidyltransferase</keyword>
<evidence type="ECO:0000256" key="4">
    <source>
        <dbReference type="ARBA" id="ARBA00022695"/>
    </source>
</evidence>
<keyword evidence="3" id="KW-0808">Transferase</keyword>
<dbReference type="AlphaFoldDB" id="A0AAN1QLL7"/>
<dbReference type="Proteomes" id="UP000267249">
    <property type="component" value="Chromosome"/>
</dbReference>
<keyword evidence="6" id="KW-0547">Nucleotide-binding</keyword>
<evidence type="ECO:0000256" key="9">
    <source>
        <dbReference type="ARBA" id="ARBA00038276"/>
    </source>
</evidence>
<organism evidence="11 12">
    <name type="scientific">Synechococcus elongatus PCC 11801</name>
    <dbReference type="NCBI Taxonomy" id="2219813"/>
    <lineage>
        <taxon>Bacteria</taxon>
        <taxon>Bacillati</taxon>
        <taxon>Cyanobacteriota</taxon>
        <taxon>Cyanophyceae</taxon>
        <taxon>Synechococcales</taxon>
        <taxon>Synechococcaceae</taxon>
        <taxon>Synechococcus</taxon>
    </lineage>
</organism>
<dbReference type="SUPFAM" id="SSF81301">
    <property type="entry name" value="Nucleotidyltransferase"/>
    <property type="match status" value="1"/>
</dbReference>
<gene>
    <name evidence="11" type="ORF">DOP62_00450</name>
</gene>
<keyword evidence="2" id="KW-1277">Toxin-antitoxin system</keyword>
<dbReference type="GO" id="GO:0046872">
    <property type="term" value="F:metal ion binding"/>
    <property type="evidence" value="ECO:0007669"/>
    <property type="project" value="UniProtKB-KW"/>
</dbReference>